<proteinExistence type="predicted"/>
<dbReference type="AlphaFoldDB" id="A0A841KRM8"/>
<feature type="transmembrane region" description="Helical" evidence="1">
    <location>
        <begin position="101"/>
        <end position="118"/>
    </location>
</feature>
<keyword evidence="1" id="KW-0812">Transmembrane</keyword>
<reference evidence="2 3" key="1">
    <citation type="submission" date="2020-08" db="EMBL/GenBank/DDBJ databases">
        <title>Genomic Encyclopedia of Type Strains, Phase IV (KMG-IV): sequencing the most valuable type-strain genomes for metagenomic binning, comparative biology and taxonomic classification.</title>
        <authorList>
            <person name="Goeker M."/>
        </authorList>
    </citation>
    <scope>NUCLEOTIDE SEQUENCE [LARGE SCALE GENOMIC DNA]</scope>
    <source>
        <strain evidence="2 3">DSM 103526</strain>
    </source>
</reference>
<feature type="transmembrane region" description="Helical" evidence="1">
    <location>
        <begin position="32"/>
        <end position="50"/>
    </location>
</feature>
<dbReference type="RefSeq" id="WP_184310551.1">
    <property type="nucleotide sequence ID" value="NZ_JACHEN010000011.1"/>
</dbReference>
<dbReference type="EMBL" id="JACHEN010000011">
    <property type="protein sequence ID" value="MBB6216011.1"/>
    <property type="molecule type" value="Genomic_DNA"/>
</dbReference>
<dbReference type="Proteomes" id="UP000579281">
    <property type="component" value="Unassembled WGS sequence"/>
</dbReference>
<accession>A0A841KRM8</accession>
<gene>
    <name evidence="2" type="ORF">HNQ80_002102</name>
</gene>
<evidence type="ECO:0000313" key="2">
    <source>
        <dbReference type="EMBL" id="MBB6216011.1"/>
    </source>
</evidence>
<evidence type="ECO:0000313" key="3">
    <source>
        <dbReference type="Proteomes" id="UP000579281"/>
    </source>
</evidence>
<organism evidence="2 3">
    <name type="scientific">Anaerosolibacter carboniphilus</name>
    <dbReference type="NCBI Taxonomy" id="1417629"/>
    <lineage>
        <taxon>Bacteria</taxon>
        <taxon>Bacillati</taxon>
        <taxon>Bacillota</taxon>
        <taxon>Clostridia</taxon>
        <taxon>Peptostreptococcales</taxon>
        <taxon>Thermotaleaceae</taxon>
        <taxon>Anaerosolibacter</taxon>
    </lineage>
</organism>
<evidence type="ECO:0000256" key="1">
    <source>
        <dbReference type="SAM" id="Phobius"/>
    </source>
</evidence>
<protein>
    <submittedName>
        <fullName evidence="2">Uncharacterized protein</fullName>
    </submittedName>
</protein>
<name>A0A841KRM8_9FIRM</name>
<keyword evidence="1" id="KW-1133">Transmembrane helix</keyword>
<keyword evidence="3" id="KW-1185">Reference proteome</keyword>
<comment type="caution">
    <text evidence="2">The sequence shown here is derived from an EMBL/GenBank/DDBJ whole genome shotgun (WGS) entry which is preliminary data.</text>
</comment>
<sequence>MKNIMKRITTFLFLGGIELFFYMKLRPQDLEIFFFFWIFIYGALLILNIFNVDTIDIGAAIGTNKDNGAQIGYLSSKAAQIVTKTKPSAGRMTGGILDPMNIIYLCLVLMNIIAYIKVMPK</sequence>
<keyword evidence="1" id="KW-0472">Membrane</keyword>